<feature type="domain" description="Reverse transcriptase" evidence="2">
    <location>
        <begin position="1"/>
        <end position="181"/>
    </location>
</feature>
<dbReference type="SUPFAM" id="SSF53098">
    <property type="entry name" value="Ribonuclease H-like"/>
    <property type="match status" value="1"/>
</dbReference>
<dbReference type="InterPro" id="IPR036397">
    <property type="entry name" value="RNaseH_sf"/>
</dbReference>
<dbReference type="InParanoid" id="A0A3Q7EE89"/>
<dbReference type="EnsemblPlants" id="Solyc01g056697.1.1">
    <property type="protein sequence ID" value="Solyc01g056697.1.1"/>
    <property type="gene ID" value="Solyc01g056697.1"/>
</dbReference>
<dbReference type="FunFam" id="3.30.70.270:FF:000003">
    <property type="entry name" value="Transposon Ty3-G Gag-Pol polyprotein"/>
    <property type="match status" value="1"/>
</dbReference>
<dbReference type="InterPro" id="IPR050951">
    <property type="entry name" value="Retrovirus_Pol_polyprotein"/>
</dbReference>
<dbReference type="InterPro" id="IPR043502">
    <property type="entry name" value="DNA/RNA_pol_sf"/>
</dbReference>
<dbReference type="CDD" id="cd01647">
    <property type="entry name" value="RT_LTR"/>
    <property type="match status" value="1"/>
</dbReference>
<dbReference type="Pfam" id="PF00078">
    <property type="entry name" value="RVT_1"/>
    <property type="match status" value="1"/>
</dbReference>
<name>A0A3Q7EE89_SOLLC</name>
<dbReference type="Gene3D" id="3.10.10.10">
    <property type="entry name" value="HIV Type 1 Reverse Transcriptase, subunit A, domain 1"/>
    <property type="match status" value="1"/>
</dbReference>
<dbReference type="InterPro" id="IPR012337">
    <property type="entry name" value="RNaseH-like_sf"/>
</dbReference>
<dbReference type="PROSITE" id="PS50878">
    <property type="entry name" value="RT_POL"/>
    <property type="match status" value="1"/>
</dbReference>
<protein>
    <recommendedName>
        <fullName evidence="2">Reverse transcriptase domain-containing protein</fullName>
    </recommendedName>
</protein>
<dbReference type="AlphaFoldDB" id="A0A3Q7EE89"/>
<dbReference type="InterPro" id="IPR043128">
    <property type="entry name" value="Rev_trsase/Diguanyl_cyclase"/>
</dbReference>
<evidence type="ECO:0000259" key="2">
    <source>
        <dbReference type="PROSITE" id="PS50878"/>
    </source>
</evidence>
<dbReference type="Gene3D" id="3.30.420.10">
    <property type="entry name" value="Ribonuclease H-like superfamily/Ribonuclease H"/>
    <property type="match status" value="1"/>
</dbReference>
<dbReference type="Gramene" id="Solyc01g056697.1.1">
    <property type="protein sequence ID" value="Solyc01g056697.1.1"/>
    <property type="gene ID" value="Solyc01g056697.1"/>
</dbReference>
<evidence type="ECO:0000313" key="3">
    <source>
        <dbReference type="EnsemblPlants" id="Solyc01g056697.1.1"/>
    </source>
</evidence>
<dbReference type="CDD" id="cd09274">
    <property type="entry name" value="RNase_HI_RT_Ty3"/>
    <property type="match status" value="1"/>
</dbReference>
<evidence type="ECO:0000313" key="4">
    <source>
        <dbReference type="Proteomes" id="UP000004994"/>
    </source>
</evidence>
<keyword evidence="4" id="KW-1185">Reference proteome</keyword>
<dbReference type="InterPro" id="IPR041577">
    <property type="entry name" value="RT_RNaseH_2"/>
</dbReference>
<dbReference type="PANTHER" id="PTHR37984:SF5">
    <property type="entry name" value="PROTEIN NYNRIN-LIKE"/>
    <property type="match status" value="1"/>
</dbReference>
<dbReference type="Proteomes" id="UP000004994">
    <property type="component" value="Chromosome 1"/>
</dbReference>
<dbReference type="Gene3D" id="3.10.20.370">
    <property type="match status" value="1"/>
</dbReference>
<keyword evidence="1" id="KW-0511">Multifunctional enzyme</keyword>
<organism evidence="3">
    <name type="scientific">Solanum lycopersicum</name>
    <name type="common">Tomato</name>
    <name type="synonym">Lycopersicon esculentum</name>
    <dbReference type="NCBI Taxonomy" id="4081"/>
    <lineage>
        <taxon>Eukaryota</taxon>
        <taxon>Viridiplantae</taxon>
        <taxon>Streptophyta</taxon>
        <taxon>Embryophyta</taxon>
        <taxon>Tracheophyta</taxon>
        <taxon>Spermatophyta</taxon>
        <taxon>Magnoliopsida</taxon>
        <taxon>eudicotyledons</taxon>
        <taxon>Gunneridae</taxon>
        <taxon>Pentapetalae</taxon>
        <taxon>asterids</taxon>
        <taxon>lamiids</taxon>
        <taxon>Solanales</taxon>
        <taxon>Solanaceae</taxon>
        <taxon>Solanoideae</taxon>
        <taxon>Solaneae</taxon>
        <taxon>Solanum</taxon>
        <taxon>Solanum subgen. Lycopersicon</taxon>
    </lineage>
</organism>
<proteinExistence type="predicted"/>
<dbReference type="PANTHER" id="PTHR37984">
    <property type="entry name" value="PROTEIN CBG26694"/>
    <property type="match status" value="1"/>
</dbReference>
<accession>A0A3Q7EE89</accession>
<dbReference type="OMA" id="VTHITEP"/>
<dbReference type="Gene3D" id="3.30.70.270">
    <property type="match status" value="1"/>
</dbReference>
<dbReference type="STRING" id="4081.A0A3Q7EE89"/>
<dbReference type="SUPFAM" id="SSF56672">
    <property type="entry name" value="DNA/RNA polymerases"/>
    <property type="match status" value="1"/>
</dbReference>
<reference evidence="3" key="1">
    <citation type="journal article" date="2012" name="Nature">
        <title>The tomato genome sequence provides insights into fleshy fruit evolution.</title>
        <authorList>
            <consortium name="Tomato Genome Consortium"/>
        </authorList>
    </citation>
    <scope>NUCLEOTIDE SEQUENCE [LARGE SCALE GENOMIC DNA]</scope>
    <source>
        <strain evidence="3">cv. Heinz 1706</strain>
    </source>
</reference>
<reference evidence="3" key="2">
    <citation type="submission" date="2019-01" db="UniProtKB">
        <authorList>
            <consortium name="EnsemblPlants"/>
        </authorList>
    </citation>
    <scope>IDENTIFICATION</scope>
    <source>
        <strain evidence="3">cv. Heinz 1706</strain>
    </source>
</reference>
<dbReference type="InterPro" id="IPR000477">
    <property type="entry name" value="RT_dom"/>
</dbReference>
<dbReference type="GO" id="GO:0003676">
    <property type="term" value="F:nucleic acid binding"/>
    <property type="evidence" value="ECO:0007669"/>
    <property type="project" value="InterPro"/>
</dbReference>
<sequence length="528" mass="60496">MEQLVTDMFNEGVIRASTSPLSCPVLLVRKKYGTWRFCADYRALNALIVRDRFPIPAVDELFDELHGAQYFSKLDLLSGYNQIRVKLEDVSIRTDMFLVIPFGLTNAPSTFQATMNDVFRPYLRRFVLVFFDDILIYSQTWDAHLEQSKLVLSLLRKHKLVAELSKCLFGKTSVDYLGHVISSKGLFVDPVKIISIQQCPTPRVVKDIRRLLDLLRKEPFKWTEAAQHAFVTLKSKLSSTPVLALPDFNQEFQVETDASGKGIGAILSQNSHHIAYFSQKLSSRMQQASTYHREMFDINQAVSKWRQYLLGRRFTIYTDQQSLKNLTNQTIQTPEQQKWLTKLVGYDFQIVYRPGKQNTVADALSCIPDASFMLLSLKTFAIGHELKALNQSHPELLEIQKCVQQKDERYLHYQFKDGLLFYKGRFVVPSDSSLRHKLLIEFHSTSIGGHAGISRIYHHQMKDTHLHPAGLLQPLQIPDQVFEDIAMDFVTCLPSSKGKTTIMIVVDRLSKYGHFILVPSTFCTYTVA</sequence>
<dbReference type="GO" id="GO:0003824">
    <property type="term" value="F:catalytic activity"/>
    <property type="evidence" value="ECO:0007669"/>
    <property type="project" value="UniProtKB-KW"/>
</dbReference>
<evidence type="ECO:0000256" key="1">
    <source>
        <dbReference type="ARBA" id="ARBA00023268"/>
    </source>
</evidence>
<dbReference type="Pfam" id="PF17919">
    <property type="entry name" value="RT_RNaseH_2"/>
    <property type="match status" value="1"/>
</dbReference>